<dbReference type="AlphaFoldDB" id="A0A183PUA9"/>
<protein>
    <submittedName>
        <fullName evidence="2">Uncharacterized protein</fullName>
    </submittedName>
</protein>
<keyword evidence="3" id="KW-1185">Reference proteome</keyword>
<evidence type="ECO:0000313" key="2">
    <source>
        <dbReference type="EMBL" id="VDP75731.1"/>
    </source>
</evidence>
<organism evidence="2 3">
    <name type="scientific">Schistosoma mattheei</name>
    <dbReference type="NCBI Taxonomy" id="31246"/>
    <lineage>
        <taxon>Eukaryota</taxon>
        <taxon>Metazoa</taxon>
        <taxon>Spiralia</taxon>
        <taxon>Lophotrochozoa</taxon>
        <taxon>Platyhelminthes</taxon>
        <taxon>Trematoda</taxon>
        <taxon>Digenea</taxon>
        <taxon>Strigeidida</taxon>
        <taxon>Schistosomatoidea</taxon>
        <taxon>Schistosomatidae</taxon>
        <taxon>Schistosoma</taxon>
    </lineage>
</organism>
<feature type="compositionally biased region" description="Basic residues" evidence="1">
    <location>
        <begin position="1"/>
        <end position="25"/>
    </location>
</feature>
<evidence type="ECO:0000313" key="3">
    <source>
        <dbReference type="Proteomes" id="UP000269396"/>
    </source>
</evidence>
<reference evidence="2 3" key="1">
    <citation type="submission" date="2018-11" db="EMBL/GenBank/DDBJ databases">
        <authorList>
            <consortium name="Pathogen Informatics"/>
        </authorList>
    </citation>
    <scope>NUCLEOTIDE SEQUENCE [LARGE SCALE GENOMIC DNA]</scope>
    <source>
        <strain>Denwood</strain>
        <strain evidence="3">Zambia</strain>
    </source>
</reference>
<dbReference type="STRING" id="31246.A0A183PUA9"/>
<feature type="compositionally biased region" description="Low complexity" evidence="1">
    <location>
        <begin position="108"/>
        <end position="123"/>
    </location>
</feature>
<feature type="region of interest" description="Disordered" evidence="1">
    <location>
        <begin position="1"/>
        <end position="37"/>
    </location>
</feature>
<accession>A0A183PUA9</accession>
<proteinExistence type="predicted"/>
<feature type="compositionally biased region" description="Low complexity" evidence="1">
    <location>
        <begin position="340"/>
        <end position="354"/>
    </location>
</feature>
<dbReference type="EMBL" id="UZAL01039598">
    <property type="protein sequence ID" value="VDP75731.1"/>
    <property type="molecule type" value="Genomic_DNA"/>
</dbReference>
<sequence>MPSKTKSSHHHHQQQQHHNNYHQKQRNSPSPKKSIINKLSPSEIDRNKLQNSHYITNLSPKLSLEQKLIKTTEIIPSTIENILPSLTTTTTSSGIPMPRQLNLYQQSNMNSHHMSSSSSSSSSKIKESPTKMERVPYINYPIQNQSTLDNHSINNTTCHMNMNSIDNTYQTTNIQPHRSHSINSISTSTIQPLMSSYLHDTRRYMTGNSIFEQRTNQQQQQHVQPTQQTHQSHHQTIPLQSNSHIIKTGIPYSNDTNIICSTVNQSIPIGLPPPPPPIPLTQYTQIHNHPSNNNAVISRRVRIQEPNQAQNVSNHQSMHSVQQVNKTSLVTKTRQEMNATTTTTSSSSNSTPSNLTYKYLPNISSQTPNGK</sequence>
<name>A0A183PUA9_9TREM</name>
<feature type="region of interest" description="Disordered" evidence="1">
    <location>
        <begin position="213"/>
        <end position="236"/>
    </location>
</feature>
<feature type="region of interest" description="Disordered" evidence="1">
    <location>
        <begin position="334"/>
        <end position="371"/>
    </location>
</feature>
<feature type="region of interest" description="Disordered" evidence="1">
    <location>
        <begin position="108"/>
        <end position="131"/>
    </location>
</feature>
<evidence type="ECO:0000256" key="1">
    <source>
        <dbReference type="SAM" id="MobiDB-lite"/>
    </source>
</evidence>
<gene>
    <name evidence="2" type="ORF">SMTD_LOCUS17945</name>
</gene>
<dbReference type="Proteomes" id="UP000269396">
    <property type="component" value="Unassembled WGS sequence"/>
</dbReference>
<feature type="compositionally biased region" description="Polar residues" evidence="1">
    <location>
        <begin position="362"/>
        <end position="371"/>
    </location>
</feature>